<dbReference type="PANTHER" id="PTHR46524:SF7">
    <property type="entry name" value="CW-TYPE ZINC FINGER"/>
    <property type="match status" value="1"/>
</dbReference>
<dbReference type="EMBL" id="JASCZI010191330">
    <property type="protein sequence ID" value="MED6191236.1"/>
    <property type="molecule type" value="Genomic_DNA"/>
</dbReference>
<reference evidence="2 3" key="1">
    <citation type="journal article" date="2023" name="Plants (Basel)">
        <title>Bridging the Gap: Combining Genomics and Transcriptomics Approaches to Understand Stylosanthes scabra, an Orphan Legume from the Brazilian Caatinga.</title>
        <authorList>
            <person name="Ferreira-Neto J.R.C."/>
            <person name="da Silva M.D."/>
            <person name="Binneck E."/>
            <person name="de Melo N.F."/>
            <person name="da Silva R.H."/>
            <person name="de Melo A.L.T.M."/>
            <person name="Pandolfi V."/>
            <person name="Bustamante F.O."/>
            <person name="Brasileiro-Vidal A.C."/>
            <person name="Benko-Iseppon A.M."/>
        </authorList>
    </citation>
    <scope>NUCLEOTIDE SEQUENCE [LARGE SCALE GENOMIC DNA]</scope>
    <source>
        <tissue evidence="2">Leaves</tissue>
    </source>
</reference>
<feature type="region of interest" description="Disordered" evidence="1">
    <location>
        <begin position="38"/>
        <end position="67"/>
    </location>
</feature>
<accession>A0ABU6WZ96</accession>
<name>A0ABU6WZ96_9FABA</name>
<feature type="compositionally biased region" description="Low complexity" evidence="1">
    <location>
        <begin position="38"/>
        <end position="53"/>
    </location>
</feature>
<dbReference type="PANTHER" id="PTHR46524">
    <property type="entry name" value="CW-TYPE ZINC FINGER"/>
    <property type="match status" value="1"/>
</dbReference>
<dbReference type="InterPro" id="IPR055300">
    <property type="entry name" value="CWZF3/5/7"/>
</dbReference>
<evidence type="ECO:0000256" key="1">
    <source>
        <dbReference type="SAM" id="MobiDB-lite"/>
    </source>
</evidence>
<proteinExistence type="predicted"/>
<protein>
    <submittedName>
        <fullName evidence="2">Uncharacterized protein</fullName>
    </submittedName>
</protein>
<feature type="non-terminal residue" evidence="2">
    <location>
        <position position="136"/>
    </location>
</feature>
<keyword evidence="3" id="KW-1185">Reference proteome</keyword>
<sequence>MNATSIADQKVLKFRIKMGPGNLTTRKNAAIYSGLGLDMSPSSSLDDSPSESEGISRGPQDAPFESPTSILQVMTVLPMLLSPLPDDLIELTESEMHIRNGIPRTFPMDGAESSGMLLHESHMTKGDRKLSGGKKA</sequence>
<organism evidence="2 3">
    <name type="scientific">Stylosanthes scabra</name>
    <dbReference type="NCBI Taxonomy" id="79078"/>
    <lineage>
        <taxon>Eukaryota</taxon>
        <taxon>Viridiplantae</taxon>
        <taxon>Streptophyta</taxon>
        <taxon>Embryophyta</taxon>
        <taxon>Tracheophyta</taxon>
        <taxon>Spermatophyta</taxon>
        <taxon>Magnoliopsida</taxon>
        <taxon>eudicotyledons</taxon>
        <taxon>Gunneridae</taxon>
        <taxon>Pentapetalae</taxon>
        <taxon>rosids</taxon>
        <taxon>fabids</taxon>
        <taxon>Fabales</taxon>
        <taxon>Fabaceae</taxon>
        <taxon>Papilionoideae</taxon>
        <taxon>50 kb inversion clade</taxon>
        <taxon>dalbergioids sensu lato</taxon>
        <taxon>Dalbergieae</taxon>
        <taxon>Pterocarpus clade</taxon>
        <taxon>Stylosanthes</taxon>
    </lineage>
</organism>
<comment type="caution">
    <text evidence="2">The sequence shown here is derived from an EMBL/GenBank/DDBJ whole genome shotgun (WGS) entry which is preliminary data.</text>
</comment>
<dbReference type="Proteomes" id="UP001341840">
    <property type="component" value="Unassembled WGS sequence"/>
</dbReference>
<evidence type="ECO:0000313" key="2">
    <source>
        <dbReference type="EMBL" id="MED6191236.1"/>
    </source>
</evidence>
<gene>
    <name evidence="2" type="ORF">PIB30_114138</name>
</gene>
<evidence type="ECO:0000313" key="3">
    <source>
        <dbReference type="Proteomes" id="UP001341840"/>
    </source>
</evidence>